<evidence type="ECO:0000256" key="7">
    <source>
        <dbReference type="ARBA" id="ARBA00022989"/>
    </source>
</evidence>
<dbReference type="GeneID" id="83016208"/>
<feature type="transmembrane region" description="Helical" evidence="9">
    <location>
        <begin position="153"/>
        <end position="174"/>
    </location>
</feature>
<dbReference type="Gene3D" id="3.40.50.300">
    <property type="entry name" value="P-loop containing nucleotide triphosphate hydrolases"/>
    <property type="match status" value="1"/>
</dbReference>
<dbReference type="PANTHER" id="PTHR43394">
    <property type="entry name" value="ATP-DEPENDENT PERMEASE MDL1, MITOCHONDRIAL"/>
    <property type="match status" value="1"/>
</dbReference>
<evidence type="ECO:0000259" key="10">
    <source>
        <dbReference type="PROSITE" id="PS50893"/>
    </source>
</evidence>
<evidence type="ECO:0000256" key="2">
    <source>
        <dbReference type="ARBA" id="ARBA00022448"/>
    </source>
</evidence>
<proteinExistence type="predicted"/>
<feature type="domain" description="ABC transporter" evidence="10">
    <location>
        <begin position="334"/>
        <end position="569"/>
    </location>
</feature>
<comment type="subcellular location">
    <subcellularLocation>
        <location evidence="1">Cell membrane</location>
        <topology evidence="1">Multi-pass membrane protein</topology>
    </subcellularLocation>
</comment>
<protein>
    <submittedName>
        <fullName evidence="12">ABC transporter ATP-binding protein</fullName>
    </submittedName>
</protein>
<keyword evidence="2" id="KW-0813">Transport</keyword>
<dbReference type="GO" id="GO:0015421">
    <property type="term" value="F:ABC-type oligopeptide transporter activity"/>
    <property type="evidence" value="ECO:0007669"/>
    <property type="project" value="TreeGrafter"/>
</dbReference>
<dbReference type="InterPro" id="IPR036640">
    <property type="entry name" value="ABC1_TM_sf"/>
</dbReference>
<organism evidence="12 13">
    <name type="scientific">Holdemania filiformis</name>
    <dbReference type="NCBI Taxonomy" id="61171"/>
    <lineage>
        <taxon>Bacteria</taxon>
        <taxon>Bacillati</taxon>
        <taxon>Bacillota</taxon>
        <taxon>Erysipelotrichia</taxon>
        <taxon>Erysipelotrichales</taxon>
        <taxon>Erysipelotrichaceae</taxon>
        <taxon>Holdemania</taxon>
    </lineage>
</organism>
<feature type="transmembrane region" description="Helical" evidence="9">
    <location>
        <begin position="127"/>
        <end position="147"/>
    </location>
</feature>
<keyword evidence="13" id="KW-1185">Reference proteome</keyword>
<dbReference type="Pfam" id="PF00664">
    <property type="entry name" value="ABC_membrane"/>
    <property type="match status" value="1"/>
</dbReference>
<feature type="transmembrane region" description="Helical" evidence="9">
    <location>
        <begin position="56"/>
        <end position="76"/>
    </location>
</feature>
<feature type="domain" description="ABC transmembrane type-1" evidence="11">
    <location>
        <begin position="16"/>
        <end position="298"/>
    </location>
</feature>
<evidence type="ECO:0000256" key="9">
    <source>
        <dbReference type="SAM" id="Phobius"/>
    </source>
</evidence>
<comment type="caution">
    <text evidence="12">The sequence shown here is derived from an EMBL/GenBank/DDBJ whole genome shotgun (WGS) entry which is preliminary data.</text>
</comment>
<feature type="transmembrane region" description="Helical" evidence="9">
    <location>
        <begin position="15"/>
        <end position="36"/>
    </location>
</feature>
<evidence type="ECO:0000259" key="11">
    <source>
        <dbReference type="PROSITE" id="PS50929"/>
    </source>
</evidence>
<sequence length="576" mass="62349">MIYLKQYLFQHKGKVLLTVLLLLGQVVGTLLIPALLAELVDQGILAGNISVIWNTGVKMLTVTGLATAAAAWGSWATSDLSAAFGREIRLKVVQKSQALAIQQFDQIGISSMITRTTSDIANLERTIGMVFQMIVPAPLIVIVSIIMTVRAHAAMALIQFLFMGLLLGLAAFVLKRSEALSRTVQVRLDRINQVVREAVTGVRVIRAFGNEDYEEQRAGSAYRDYADTMIRLNRLFAIVNPIVWLMMGALMALILGVGGGLVLSQAMALGQISAVSEYSMMTMAYLIMAASVMTTLPKASSCLSRLNELLELRPAVNDGGLVTAAAPAKTEPVLVFDHVTFAYEGAEEPVISDLSFSLSSGQTTAVIGSTGSGKSTLADLILRLHDLQTGQIRLHGTALPEYPQQALRDHISCVPQKAFLFSGTLAENLRMGQKDASEDQLWKALRIAQAEDFVRQLPQGLNAPVAQGGTNFSGGQRQRLAIARALVKEADIFIFDDSFSALDGRTDAALRQALRAQLTRPAKLIIAQRISTIRDADQILVLDQGRLAGCGTHEQLMQSCPAYREIAASQSQRKEA</sequence>
<gene>
    <name evidence="12" type="ORF">DWY25_12465</name>
</gene>
<evidence type="ECO:0000256" key="4">
    <source>
        <dbReference type="ARBA" id="ARBA00022692"/>
    </source>
</evidence>
<dbReference type="InterPro" id="IPR011527">
    <property type="entry name" value="ABC1_TM_dom"/>
</dbReference>
<dbReference type="InterPro" id="IPR017871">
    <property type="entry name" value="ABC_transporter-like_CS"/>
</dbReference>
<dbReference type="InterPro" id="IPR039421">
    <property type="entry name" value="Type_1_exporter"/>
</dbReference>
<keyword evidence="8 9" id="KW-0472">Membrane</keyword>
<dbReference type="Proteomes" id="UP000284178">
    <property type="component" value="Unassembled WGS sequence"/>
</dbReference>
<dbReference type="PROSITE" id="PS00211">
    <property type="entry name" value="ABC_TRANSPORTER_1"/>
    <property type="match status" value="1"/>
</dbReference>
<dbReference type="CDD" id="cd18548">
    <property type="entry name" value="ABC_6TM_Tm287_like"/>
    <property type="match status" value="1"/>
</dbReference>
<keyword evidence="4 9" id="KW-0812">Transmembrane</keyword>
<dbReference type="InterPro" id="IPR003439">
    <property type="entry name" value="ABC_transporter-like_ATP-bd"/>
</dbReference>
<evidence type="ECO:0000256" key="5">
    <source>
        <dbReference type="ARBA" id="ARBA00022741"/>
    </source>
</evidence>
<dbReference type="PROSITE" id="PS50893">
    <property type="entry name" value="ABC_TRANSPORTER_2"/>
    <property type="match status" value="1"/>
</dbReference>
<dbReference type="GO" id="GO:0016887">
    <property type="term" value="F:ATP hydrolysis activity"/>
    <property type="evidence" value="ECO:0007669"/>
    <property type="project" value="InterPro"/>
</dbReference>
<dbReference type="InterPro" id="IPR003593">
    <property type="entry name" value="AAA+_ATPase"/>
</dbReference>
<dbReference type="InterPro" id="IPR027417">
    <property type="entry name" value="P-loop_NTPase"/>
</dbReference>
<dbReference type="PANTHER" id="PTHR43394:SF1">
    <property type="entry name" value="ATP-BINDING CASSETTE SUB-FAMILY B MEMBER 10, MITOCHONDRIAL"/>
    <property type="match status" value="1"/>
</dbReference>
<evidence type="ECO:0000313" key="13">
    <source>
        <dbReference type="Proteomes" id="UP000284178"/>
    </source>
</evidence>
<dbReference type="GO" id="GO:0005524">
    <property type="term" value="F:ATP binding"/>
    <property type="evidence" value="ECO:0007669"/>
    <property type="project" value="UniProtKB-KW"/>
</dbReference>
<dbReference type="AlphaFoldDB" id="A0A412FVA3"/>
<dbReference type="SUPFAM" id="SSF52540">
    <property type="entry name" value="P-loop containing nucleoside triphosphate hydrolases"/>
    <property type="match status" value="1"/>
</dbReference>
<dbReference type="GO" id="GO:0005886">
    <property type="term" value="C:plasma membrane"/>
    <property type="evidence" value="ECO:0007669"/>
    <property type="project" value="UniProtKB-SubCell"/>
</dbReference>
<dbReference type="EMBL" id="QRUP01000016">
    <property type="protein sequence ID" value="RGR72115.1"/>
    <property type="molecule type" value="Genomic_DNA"/>
</dbReference>
<keyword evidence="6 12" id="KW-0067">ATP-binding</keyword>
<evidence type="ECO:0000313" key="12">
    <source>
        <dbReference type="EMBL" id="RGR72115.1"/>
    </source>
</evidence>
<feature type="transmembrane region" description="Helical" evidence="9">
    <location>
        <begin position="235"/>
        <end position="258"/>
    </location>
</feature>
<reference evidence="12 13" key="1">
    <citation type="submission" date="2018-08" db="EMBL/GenBank/DDBJ databases">
        <title>A genome reference for cultivated species of the human gut microbiota.</title>
        <authorList>
            <person name="Zou Y."/>
            <person name="Xue W."/>
            <person name="Luo G."/>
        </authorList>
    </citation>
    <scope>NUCLEOTIDE SEQUENCE [LARGE SCALE GENOMIC DNA]</scope>
    <source>
        <strain evidence="12 13">AF24-29</strain>
    </source>
</reference>
<keyword evidence="7 9" id="KW-1133">Transmembrane helix</keyword>
<dbReference type="RefSeq" id="WP_117895498.1">
    <property type="nucleotide sequence ID" value="NZ_CABJCV010000016.1"/>
</dbReference>
<dbReference type="SUPFAM" id="SSF90123">
    <property type="entry name" value="ABC transporter transmembrane region"/>
    <property type="match status" value="1"/>
</dbReference>
<evidence type="ECO:0000256" key="1">
    <source>
        <dbReference type="ARBA" id="ARBA00004651"/>
    </source>
</evidence>
<name>A0A412FVA3_9FIRM</name>
<dbReference type="FunFam" id="3.40.50.300:FF:000854">
    <property type="entry name" value="Multidrug ABC transporter ATP-binding protein"/>
    <property type="match status" value="1"/>
</dbReference>
<dbReference type="Gene3D" id="1.20.1560.10">
    <property type="entry name" value="ABC transporter type 1, transmembrane domain"/>
    <property type="match status" value="1"/>
</dbReference>
<keyword evidence="3" id="KW-1003">Cell membrane</keyword>
<evidence type="ECO:0000256" key="8">
    <source>
        <dbReference type="ARBA" id="ARBA00023136"/>
    </source>
</evidence>
<evidence type="ECO:0000256" key="6">
    <source>
        <dbReference type="ARBA" id="ARBA00022840"/>
    </source>
</evidence>
<feature type="transmembrane region" description="Helical" evidence="9">
    <location>
        <begin position="278"/>
        <end position="296"/>
    </location>
</feature>
<accession>A0A412FVA3</accession>
<evidence type="ECO:0000256" key="3">
    <source>
        <dbReference type="ARBA" id="ARBA00022475"/>
    </source>
</evidence>
<dbReference type="PROSITE" id="PS50929">
    <property type="entry name" value="ABC_TM1F"/>
    <property type="match status" value="1"/>
</dbReference>
<dbReference type="SMART" id="SM00382">
    <property type="entry name" value="AAA"/>
    <property type="match status" value="1"/>
</dbReference>
<keyword evidence="5" id="KW-0547">Nucleotide-binding</keyword>
<dbReference type="Pfam" id="PF00005">
    <property type="entry name" value="ABC_tran"/>
    <property type="match status" value="1"/>
</dbReference>